<evidence type="ECO:0000256" key="2">
    <source>
        <dbReference type="ARBA" id="ARBA00022927"/>
    </source>
</evidence>
<dbReference type="InterPro" id="IPR040040">
    <property type="entry name" value="ATG11"/>
</dbReference>
<dbReference type="EMBL" id="OX459120">
    <property type="protein sequence ID" value="CAI9098723.1"/>
    <property type="molecule type" value="Genomic_DNA"/>
</dbReference>
<dbReference type="Pfam" id="PF04108">
    <property type="entry name" value="ATG17_like"/>
    <property type="match status" value="1"/>
</dbReference>
<evidence type="ECO:0000313" key="10">
    <source>
        <dbReference type="Proteomes" id="UP001161247"/>
    </source>
</evidence>
<feature type="coiled-coil region" evidence="5">
    <location>
        <begin position="972"/>
        <end position="999"/>
    </location>
</feature>
<dbReference type="GO" id="GO:1990316">
    <property type="term" value="C:Atg1/ULK1 kinase complex"/>
    <property type="evidence" value="ECO:0007669"/>
    <property type="project" value="TreeGrafter"/>
</dbReference>
<dbReference type="PANTHER" id="PTHR13222:SF1">
    <property type="entry name" value="RB1-INDUCIBLE COILED-COIL PROTEIN 1"/>
    <property type="match status" value="1"/>
</dbReference>
<dbReference type="GO" id="GO:0034045">
    <property type="term" value="C:phagophore assembly site membrane"/>
    <property type="evidence" value="ECO:0007669"/>
    <property type="project" value="TreeGrafter"/>
</dbReference>
<feature type="compositionally biased region" description="Low complexity" evidence="6">
    <location>
        <begin position="791"/>
        <end position="806"/>
    </location>
</feature>
<accession>A0AAV1CU50</accession>
<dbReference type="Proteomes" id="UP001161247">
    <property type="component" value="Chromosome 3"/>
</dbReference>
<dbReference type="AlphaFoldDB" id="A0AAV1CU50"/>
<dbReference type="InterPro" id="IPR045326">
    <property type="entry name" value="ATG17-like_dom"/>
</dbReference>
<evidence type="ECO:0000256" key="5">
    <source>
        <dbReference type="SAM" id="Coils"/>
    </source>
</evidence>
<keyword evidence="2" id="KW-0653">Protein transport</keyword>
<dbReference type="InterPro" id="IPR029071">
    <property type="entry name" value="Ubiquitin-like_domsf"/>
</dbReference>
<evidence type="ECO:0000256" key="6">
    <source>
        <dbReference type="SAM" id="MobiDB-lite"/>
    </source>
</evidence>
<dbReference type="InterPro" id="IPR019460">
    <property type="entry name" value="Atg11_C"/>
</dbReference>
<keyword evidence="3" id="KW-0072">Autophagy</keyword>
<keyword evidence="1" id="KW-0813">Transport</keyword>
<dbReference type="GO" id="GO:0019901">
    <property type="term" value="F:protein kinase binding"/>
    <property type="evidence" value="ECO:0007669"/>
    <property type="project" value="TreeGrafter"/>
</dbReference>
<evidence type="ECO:0000259" key="7">
    <source>
        <dbReference type="Pfam" id="PF04108"/>
    </source>
</evidence>
<name>A0AAV1CU50_OLDCO</name>
<feature type="compositionally biased region" description="Polar residues" evidence="6">
    <location>
        <begin position="539"/>
        <end position="552"/>
    </location>
</feature>
<sequence>MSSNISGGVVQMGKLPVHIAENGHSFQLDCDEYTLVEAIQRYLESGTAIQVNDQLLLCLDMKLEPAQPLSTYGLPSDGREVFLFNKARMRSNSPSPPAEKVEITDIPDPPVPSSHDHHPLDDATDPALKALALYERQFRYHFQFGQAIYSRTLAKIDVSERLFRELKVQERALEIAAHNLDHFYRMILQNYKDFEKFYSQQHRRHVNLLTNFGRDIERLKAWKVCPQLQSPNRRCLLDFVKEENFRKIVEDCSSSHRQFENKVLQFKREFGELKRNAEHLFSSKASFLIGGLETTLKEHQRYINEQKSIMQTLSKDVNTVKKLVDDSLTGELSSSLRPHDAVSALGPMYDTHDKNCLPKMQACDREISNLLDFCRDKKNEMNIFVHNYMQKIAFIQYTIKDVRYKFSVFQEALKRQSDQFEQLRIVRGIGPAYRACLAEVVRRRAAMKLYMGMAGQMAERLAMKREDEVRRREEFLKVHSLYVPRDVLTSMGLYDNPSQCDVNITPFDTSLLDIDIADIDRYAPEHLVGFSSKTEKQGSRGSFSMSNDSSHSAEIEESVEDFPERFDSLEFLEGSELVDIAGTSKIEVENAKLKAELASKIALICSMGSELDYELLDQNKVDSLLKTAAEKTTEALTLREEYEKQLQHMLKMKQIQCDSYEKRIKELEQRLSDQYVQGNNLSTDDETLKLTLSSTKTDDSKSEISGVGETHMQHLSADNMDDTFFASSSRNVKPGVPFKHNKINEGLDENMADSSGTLNQPLDSSMIDPQRDDGNIRDGELKDSDAGLSTSMAVSISKPSSASPPKTTGEQGLDSSKEDDLILELRSALEEKSSQLSEAESKLIALADEVSKFGRDLETNRKLLDESQMNCVHLENCLHEARKEAETNLKAADRKASEYSAVRASALKLRSLFVRLKTCVTSPGVAEFTESLRSLAQSLANSVNENENDDTANFHECVRVLADRVGILLRQRAELHERCSKAESKNGQLAKELEEKKELVNTLYIKHQHEKQANKEKISFGRLEVHEIAAFVHNSAGHYEAINRNSSHYYLSSESVALFTDHLPNRPPYIVGQIVHIERQSVRIAPSTVDHVRDRADVPTSDAGSSRFSLNNSGSTASNTYGLPVGCEYFVVTVAMLPDTTIHSPPPS</sequence>
<keyword evidence="4 5" id="KW-0175">Coiled coil</keyword>
<protein>
    <submittedName>
        <fullName evidence="9">OLC1v1035416C1</fullName>
    </submittedName>
</protein>
<feature type="region of interest" description="Disordered" evidence="6">
    <location>
        <begin position="533"/>
        <end position="557"/>
    </location>
</feature>
<evidence type="ECO:0000256" key="3">
    <source>
        <dbReference type="ARBA" id="ARBA00023006"/>
    </source>
</evidence>
<keyword evidence="10" id="KW-1185">Reference proteome</keyword>
<dbReference type="GO" id="GO:0060090">
    <property type="term" value="F:molecular adaptor activity"/>
    <property type="evidence" value="ECO:0007669"/>
    <property type="project" value="TreeGrafter"/>
</dbReference>
<feature type="domain" description="Autophagy protein ATG17-like" evidence="7">
    <location>
        <begin position="148"/>
        <end position="480"/>
    </location>
</feature>
<dbReference type="GO" id="GO:0000422">
    <property type="term" value="P:autophagy of mitochondrion"/>
    <property type="evidence" value="ECO:0007669"/>
    <property type="project" value="TreeGrafter"/>
</dbReference>
<dbReference type="GO" id="GO:0015031">
    <property type="term" value="P:protein transport"/>
    <property type="evidence" value="ECO:0007669"/>
    <property type="project" value="UniProtKB-KW"/>
</dbReference>
<gene>
    <name evidence="9" type="ORF">OLC1_LOCUS8872</name>
</gene>
<dbReference type="GO" id="GO:0034517">
    <property type="term" value="P:ribophagy"/>
    <property type="evidence" value="ECO:0007669"/>
    <property type="project" value="TreeGrafter"/>
</dbReference>
<dbReference type="GO" id="GO:0034727">
    <property type="term" value="P:piecemeal microautophagy of the nucleus"/>
    <property type="evidence" value="ECO:0007669"/>
    <property type="project" value="TreeGrafter"/>
</dbReference>
<dbReference type="PANTHER" id="PTHR13222">
    <property type="entry name" value="RB1-INDUCIBLE COILED-COIL"/>
    <property type="match status" value="1"/>
</dbReference>
<organism evidence="9 10">
    <name type="scientific">Oldenlandia corymbosa var. corymbosa</name>
    <dbReference type="NCBI Taxonomy" id="529605"/>
    <lineage>
        <taxon>Eukaryota</taxon>
        <taxon>Viridiplantae</taxon>
        <taxon>Streptophyta</taxon>
        <taxon>Embryophyta</taxon>
        <taxon>Tracheophyta</taxon>
        <taxon>Spermatophyta</taxon>
        <taxon>Magnoliopsida</taxon>
        <taxon>eudicotyledons</taxon>
        <taxon>Gunneridae</taxon>
        <taxon>Pentapetalae</taxon>
        <taxon>asterids</taxon>
        <taxon>lamiids</taxon>
        <taxon>Gentianales</taxon>
        <taxon>Rubiaceae</taxon>
        <taxon>Rubioideae</taxon>
        <taxon>Spermacoceae</taxon>
        <taxon>Hedyotis-Oldenlandia complex</taxon>
        <taxon>Oldenlandia</taxon>
    </lineage>
</organism>
<feature type="coiled-coil region" evidence="5">
    <location>
        <begin position="822"/>
        <end position="849"/>
    </location>
</feature>
<feature type="domain" description="Autophagy-related protein 11 C-terminal" evidence="8">
    <location>
        <begin position="975"/>
        <end position="1136"/>
    </location>
</feature>
<reference evidence="9" key="1">
    <citation type="submission" date="2023-03" db="EMBL/GenBank/DDBJ databases">
        <authorList>
            <person name="Julca I."/>
        </authorList>
    </citation>
    <scope>NUCLEOTIDE SEQUENCE</scope>
</reference>
<proteinExistence type="predicted"/>
<feature type="coiled-coil region" evidence="5">
    <location>
        <begin position="650"/>
        <end position="677"/>
    </location>
</feature>
<feature type="region of interest" description="Disordered" evidence="6">
    <location>
        <begin position="726"/>
        <end position="818"/>
    </location>
</feature>
<evidence type="ECO:0000256" key="4">
    <source>
        <dbReference type="ARBA" id="ARBA00023054"/>
    </source>
</evidence>
<evidence type="ECO:0000256" key="1">
    <source>
        <dbReference type="ARBA" id="ARBA00022448"/>
    </source>
</evidence>
<evidence type="ECO:0000259" key="8">
    <source>
        <dbReference type="Pfam" id="PF10377"/>
    </source>
</evidence>
<dbReference type="GO" id="GO:0000045">
    <property type="term" value="P:autophagosome assembly"/>
    <property type="evidence" value="ECO:0007669"/>
    <property type="project" value="InterPro"/>
</dbReference>
<dbReference type="Pfam" id="PF10377">
    <property type="entry name" value="ATG11"/>
    <property type="match status" value="1"/>
</dbReference>
<feature type="compositionally biased region" description="Basic and acidic residues" evidence="6">
    <location>
        <begin position="769"/>
        <end position="785"/>
    </location>
</feature>
<dbReference type="SUPFAM" id="SSF54236">
    <property type="entry name" value="Ubiquitin-like"/>
    <property type="match status" value="1"/>
</dbReference>
<dbReference type="GO" id="GO:0061709">
    <property type="term" value="P:reticulophagy"/>
    <property type="evidence" value="ECO:0007669"/>
    <property type="project" value="TreeGrafter"/>
</dbReference>
<feature type="compositionally biased region" description="Polar residues" evidence="6">
    <location>
        <begin position="752"/>
        <end position="763"/>
    </location>
</feature>
<evidence type="ECO:0000313" key="9">
    <source>
        <dbReference type="EMBL" id="CAI9098723.1"/>
    </source>
</evidence>